<evidence type="ECO:0000313" key="2">
    <source>
        <dbReference type="Proteomes" id="UP000651728"/>
    </source>
</evidence>
<reference evidence="1 2" key="1">
    <citation type="submission" date="2021-01" db="EMBL/GenBank/DDBJ databases">
        <title>Whole genome shotgun sequence of Microbispora amethystogenes NBRC 101907.</title>
        <authorList>
            <person name="Komaki H."/>
            <person name="Tamura T."/>
        </authorList>
    </citation>
    <scope>NUCLEOTIDE SEQUENCE [LARGE SCALE GENOMIC DNA]</scope>
    <source>
        <strain evidence="1 2">NBRC 101907</strain>
    </source>
</reference>
<proteinExistence type="predicted"/>
<organism evidence="1 2">
    <name type="scientific">Microbispora amethystogenes</name>
    <dbReference type="NCBI Taxonomy" id="1427754"/>
    <lineage>
        <taxon>Bacteria</taxon>
        <taxon>Bacillati</taxon>
        <taxon>Actinomycetota</taxon>
        <taxon>Actinomycetes</taxon>
        <taxon>Streptosporangiales</taxon>
        <taxon>Streptosporangiaceae</taxon>
        <taxon>Microbispora</taxon>
    </lineage>
</organism>
<evidence type="ECO:0000313" key="1">
    <source>
        <dbReference type="EMBL" id="GIH35012.1"/>
    </source>
</evidence>
<keyword evidence="2" id="KW-1185">Reference proteome</keyword>
<evidence type="ECO:0008006" key="3">
    <source>
        <dbReference type="Google" id="ProtNLM"/>
    </source>
</evidence>
<protein>
    <recommendedName>
        <fullName evidence="3">Transposase</fullName>
    </recommendedName>
</protein>
<accession>A0ABQ4FJK5</accession>
<sequence length="127" mass="13574">MQQVPQRASSVGLTVQHRHLGGGEVESRHVRPRLPGHLHALIVPPGLRDRDGIHTVSDQICGADANRTEGTALKGVSERIPARYTALPSAGTPVERALLGAARLAGSVGNTPLTVLKHHIDQQKRPM</sequence>
<dbReference type="EMBL" id="BOOB01000040">
    <property type="protein sequence ID" value="GIH35012.1"/>
    <property type="molecule type" value="Genomic_DNA"/>
</dbReference>
<gene>
    <name evidence="1" type="ORF">Mam01_51760</name>
</gene>
<comment type="caution">
    <text evidence="1">The sequence shown here is derived from an EMBL/GenBank/DDBJ whole genome shotgun (WGS) entry which is preliminary data.</text>
</comment>
<dbReference type="Proteomes" id="UP000651728">
    <property type="component" value="Unassembled WGS sequence"/>
</dbReference>
<name>A0ABQ4FJK5_9ACTN</name>